<dbReference type="EMBL" id="HBUF01014418">
    <property type="protein sequence ID" value="CAG6609387.1"/>
    <property type="molecule type" value="Transcribed_RNA"/>
</dbReference>
<name>A0A8D9BRR6_9HEMI</name>
<sequence length="326" mass="34384">MADKLGLNPDIRELKLGSSFTNATKGSSFHTLRYDFKPASMDPNEVAKLDVGATNQVTVTVPHGSRETVFKGSHKPYQKECVLIIDNVTGEITLEKLSNNVQLKKTRTAPTSKADNSHPMQAIPLSRLKKKTSGKANNNHKTKTSSSSGGNNNLSVPPSIPRHSPLQTSPSYFSPSPHTKSPTARSPFKSPSPNQGRSLSPMVTNSLPALGLDDIGDSSSMSQFAPSPTIQNVTNGDSLIGEISDTSSSGSSNSSSDSDSDSSSPGSPTRRPAPAPAPRTSPQNNKFKMNGHSGASNGKVSPMSVPELLLKEDLQLSESSGSSDSE</sequence>
<feature type="compositionally biased region" description="Polar residues" evidence="10">
    <location>
        <begin position="283"/>
        <end position="299"/>
    </location>
</feature>
<dbReference type="InterPro" id="IPR027093">
    <property type="entry name" value="EAF_fam"/>
</dbReference>
<reference evidence="12" key="1">
    <citation type="submission" date="2021-05" db="EMBL/GenBank/DDBJ databases">
        <authorList>
            <person name="Alioto T."/>
            <person name="Alioto T."/>
            <person name="Gomez Garrido J."/>
        </authorList>
    </citation>
    <scope>NUCLEOTIDE SEQUENCE</scope>
</reference>
<evidence type="ECO:0000256" key="2">
    <source>
        <dbReference type="ARBA" id="ARBA00007798"/>
    </source>
</evidence>
<dbReference type="InterPro" id="IPR019194">
    <property type="entry name" value="Tscrpt_elong_fac_Eaf_N"/>
</dbReference>
<proteinExistence type="inferred from homology"/>
<dbReference type="EMBL" id="HBUF01269026">
    <property type="protein sequence ID" value="CAG6684761.1"/>
    <property type="molecule type" value="Transcribed_RNA"/>
</dbReference>
<evidence type="ECO:0000256" key="10">
    <source>
        <dbReference type="SAM" id="MobiDB-lite"/>
    </source>
</evidence>
<dbReference type="GO" id="GO:0006368">
    <property type="term" value="P:transcription elongation by RNA polymerase II"/>
    <property type="evidence" value="ECO:0007669"/>
    <property type="project" value="InterPro"/>
</dbReference>
<evidence type="ECO:0000256" key="6">
    <source>
        <dbReference type="ARBA" id="ARBA00023159"/>
    </source>
</evidence>
<dbReference type="EMBL" id="HBUF01670542">
    <property type="protein sequence ID" value="CAG6790402.1"/>
    <property type="molecule type" value="Transcribed_RNA"/>
</dbReference>
<dbReference type="PANTHER" id="PTHR15970:SF2">
    <property type="entry name" value="ELL-ASSOCIATED FACTOR EAF"/>
    <property type="match status" value="1"/>
</dbReference>
<feature type="compositionally biased region" description="Polar residues" evidence="10">
    <location>
        <begin position="217"/>
        <end position="237"/>
    </location>
</feature>
<dbReference type="Pfam" id="PF09816">
    <property type="entry name" value="EAF"/>
    <property type="match status" value="1"/>
</dbReference>
<feature type="compositionally biased region" description="Low complexity" evidence="10">
    <location>
        <begin position="317"/>
        <end position="326"/>
    </location>
</feature>
<evidence type="ECO:0000256" key="8">
    <source>
        <dbReference type="ARBA" id="ARBA00023242"/>
    </source>
</evidence>
<feature type="domain" description="Transcription elongation factor Eaf N-terminal" evidence="11">
    <location>
        <begin position="13"/>
        <end position="108"/>
    </location>
</feature>
<keyword evidence="5" id="KW-0805">Transcription regulation</keyword>
<evidence type="ECO:0000313" key="12">
    <source>
        <dbReference type="EMBL" id="CAG6790403.1"/>
    </source>
</evidence>
<dbReference type="EMBL" id="HBUF01670541">
    <property type="protein sequence ID" value="CAG6790401.1"/>
    <property type="molecule type" value="Transcribed_RNA"/>
</dbReference>
<dbReference type="EMBL" id="HBUF01014419">
    <property type="protein sequence ID" value="CAG6609388.1"/>
    <property type="molecule type" value="Transcribed_RNA"/>
</dbReference>
<keyword evidence="8" id="KW-0539">Nucleus</keyword>
<evidence type="ECO:0000256" key="9">
    <source>
        <dbReference type="ARBA" id="ARBA00025617"/>
    </source>
</evidence>
<dbReference type="EMBL" id="HBUF01014420">
    <property type="protein sequence ID" value="CAG6609389.1"/>
    <property type="molecule type" value="Transcribed_RNA"/>
</dbReference>
<feature type="compositionally biased region" description="Low complexity" evidence="10">
    <location>
        <begin position="144"/>
        <end position="157"/>
    </location>
</feature>
<comment type="subcellular location">
    <subcellularLocation>
        <location evidence="1">Nucleus</location>
    </subcellularLocation>
</comment>
<comment type="similarity">
    <text evidence="2">Belongs to the EAF family.</text>
</comment>
<feature type="compositionally biased region" description="Basic residues" evidence="10">
    <location>
        <begin position="127"/>
        <end position="143"/>
    </location>
</feature>
<dbReference type="EMBL" id="HBUF01269025">
    <property type="protein sequence ID" value="CAG6684760.1"/>
    <property type="molecule type" value="Transcribed_RNA"/>
</dbReference>
<comment type="function">
    <text evidence="9">Promotes transcriptional elongation by Su(Tpl)/ELL. Essential for development.</text>
</comment>
<protein>
    <recommendedName>
        <fullName evidence="3">Ell-associated factor Eaf</fullName>
    </recommendedName>
</protein>
<evidence type="ECO:0000256" key="7">
    <source>
        <dbReference type="ARBA" id="ARBA00023163"/>
    </source>
</evidence>
<evidence type="ECO:0000256" key="1">
    <source>
        <dbReference type="ARBA" id="ARBA00004123"/>
    </source>
</evidence>
<dbReference type="AlphaFoldDB" id="A0A8D9BRR6"/>
<keyword evidence="6" id="KW-0010">Activator</keyword>
<organism evidence="12">
    <name type="scientific">Cacopsylla melanoneura</name>
    <dbReference type="NCBI Taxonomy" id="428564"/>
    <lineage>
        <taxon>Eukaryota</taxon>
        <taxon>Metazoa</taxon>
        <taxon>Ecdysozoa</taxon>
        <taxon>Arthropoda</taxon>
        <taxon>Hexapoda</taxon>
        <taxon>Insecta</taxon>
        <taxon>Pterygota</taxon>
        <taxon>Neoptera</taxon>
        <taxon>Paraneoptera</taxon>
        <taxon>Hemiptera</taxon>
        <taxon>Sternorrhyncha</taxon>
        <taxon>Psylloidea</taxon>
        <taxon>Psyllidae</taxon>
        <taxon>Psyllinae</taxon>
        <taxon>Cacopsylla</taxon>
    </lineage>
</organism>
<dbReference type="GO" id="GO:0003711">
    <property type="term" value="F:transcription elongation factor activity"/>
    <property type="evidence" value="ECO:0007669"/>
    <property type="project" value="TreeGrafter"/>
</dbReference>
<feature type="compositionally biased region" description="Polar residues" evidence="10">
    <location>
        <begin position="105"/>
        <end position="114"/>
    </location>
</feature>
<evidence type="ECO:0000259" key="11">
    <source>
        <dbReference type="Pfam" id="PF09816"/>
    </source>
</evidence>
<feature type="compositionally biased region" description="Low complexity" evidence="10">
    <location>
        <begin position="244"/>
        <end position="270"/>
    </location>
</feature>
<keyword evidence="7" id="KW-0804">Transcription</keyword>
<evidence type="ECO:0000256" key="4">
    <source>
        <dbReference type="ARBA" id="ARBA00022553"/>
    </source>
</evidence>
<dbReference type="EMBL" id="HBUF01670539">
    <property type="protein sequence ID" value="CAG6790399.1"/>
    <property type="molecule type" value="Transcribed_RNA"/>
</dbReference>
<dbReference type="GO" id="GO:0032783">
    <property type="term" value="C:super elongation complex"/>
    <property type="evidence" value="ECO:0007669"/>
    <property type="project" value="InterPro"/>
</dbReference>
<feature type="region of interest" description="Disordered" evidence="10">
    <location>
        <begin position="105"/>
        <end position="326"/>
    </location>
</feature>
<accession>A0A8D9BRR6</accession>
<feature type="compositionally biased region" description="Polar residues" evidence="10">
    <location>
        <begin position="165"/>
        <end position="207"/>
    </location>
</feature>
<dbReference type="PANTHER" id="PTHR15970">
    <property type="entry name" value="ELL-ASSOCIATED FACTOR EAF"/>
    <property type="match status" value="1"/>
</dbReference>
<evidence type="ECO:0000256" key="3">
    <source>
        <dbReference type="ARBA" id="ARBA00021452"/>
    </source>
</evidence>
<dbReference type="EMBL" id="HBUF01670543">
    <property type="protein sequence ID" value="CAG6790403.1"/>
    <property type="molecule type" value="Transcribed_RNA"/>
</dbReference>
<dbReference type="EMBL" id="HBUF01670540">
    <property type="protein sequence ID" value="CAG6790400.1"/>
    <property type="molecule type" value="Transcribed_RNA"/>
</dbReference>
<keyword evidence="4" id="KW-0597">Phosphoprotein</keyword>
<evidence type="ECO:0000256" key="5">
    <source>
        <dbReference type="ARBA" id="ARBA00023015"/>
    </source>
</evidence>